<feature type="compositionally biased region" description="Low complexity" evidence="14">
    <location>
        <begin position="370"/>
        <end position="387"/>
    </location>
</feature>
<reference evidence="16" key="3">
    <citation type="submission" date="2025-08" db="UniProtKB">
        <authorList>
            <consortium name="Ensembl"/>
        </authorList>
    </citation>
    <scope>IDENTIFICATION</scope>
</reference>
<comment type="catalytic activity">
    <reaction evidence="12">
        <text>phosphocholine + CTP + H(+) = CDP-choline + diphosphate</text>
        <dbReference type="Rhea" id="RHEA:18997"/>
        <dbReference type="ChEBI" id="CHEBI:15378"/>
        <dbReference type="ChEBI" id="CHEBI:33019"/>
        <dbReference type="ChEBI" id="CHEBI:37563"/>
        <dbReference type="ChEBI" id="CHEBI:58779"/>
        <dbReference type="ChEBI" id="CHEBI:295975"/>
        <dbReference type="EC" id="2.7.7.15"/>
    </reaction>
    <physiologicalReaction direction="left-to-right" evidence="12">
        <dbReference type="Rhea" id="RHEA:18998"/>
    </physiologicalReaction>
</comment>
<dbReference type="STRING" id="13735.ENSPSIP00000010202"/>
<reference evidence="16" key="4">
    <citation type="submission" date="2025-09" db="UniProtKB">
        <authorList>
            <consortium name="Ensembl"/>
        </authorList>
    </citation>
    <scope>IDENTIFICATION</scope>
</reference>
<dbReference type="Ensembl" id="ENSPSIT00000010254.1">
    <property type="protein sequence ID" value="ENSPSIP00000010202.1"/>
    <property type="gene ID" value="ENSPSIG00000009265.1"/>
</dbReference>
<dbReference type="AlphaFoldDB" id="K7FQ92"/>
<comment type="function">
    <text evidence="9">Catalyzes the key rate-limiting step in the CDP-choline pathway for phosphatidylcholine biosynthesis.</text>
</comment>
<dbReference type="CDD" id="cd02174">
    <property type="entry name" value="CCT"/>
    <property type="match status" value="1"/>
</dbReference>
<evidence type="ECO:0000256" key="5">
    <source>
        <dbReference type="ARBA" id="ARBA00022695"/>
    </source>
</evidence>
<dbReference type="Gene3D" id="3.40.50.620">
    <property type="entry name" value="HUPs"/>
    <property type="match status" value="1"/>
</dbReference>
<dbReference type="EMBL" id="AGCU01015351">
    <property type="status" value="NOT_ANNOTATED_CDS"/>
    <property type="molecule type" value="Genomic_DNA"/>
</dbReference>
<evidence type="ECO:0000256" key="1">
    <source>
        <dbReference type="ARBA" id="ARBA00005189"/>
    </source>
</evidence>
<evidence type="ECO:0000256" key="7">
    <source>
        <dbReference type="ARBA" id="ARBA00023209"/>
    </source>
</evidence>
<evidence type="ECO:0000256" key="3">
    <source>
        <dbReference type="ARBA" id="ARBA00022516"/>
    </source>
</evidence>
<reference evidence="17" key="2">
    <citation type="journal article" date="2013" name="Nat. Genet.">
        <title>The draft genomes of soft-shell turtle and green sea turtle yield insights into the development and evolution of the turtle-specific body plan.</title>
        <authorList>
            <person name="Wang Z."/>
            <person name="Pascual-Anaya J."/>
            <person name="Zadissa A."/>
            <person name="Li W."/>
            <person name="Niimura Y."/>
            <person name="Huang Z."/>
            <person name="Li C."/>
            <person name="White S."/>
            <person name="Xiong Z."/>
            <person name="Fang D."/>
            <person name="Wang B."/>
            <person name="Ming Y."/>
            <person name="Chen Y."/>
            <person name="Zheng Y."/>
            <person name="Kuraku S."/>
            <person name="Pignatelli M."/>
            <person name="Herrero J."/>
            <person name="Beal K."/>
            <person name="Nozawa M."/>
            <person name="Li Q."/>
            <person name="Wang J."/>
            <person name="Zhang H."/>
            <person name="Yu L."/>
            <person name="Shigenobu S."/>
            <person name="Wang J."/>
            <person name="Liu J."/>
            <person name="Flicek P."/>
            <person name="Searle S."/>
            <person name="Wang J."/>
            <person name="Kuratani S."/>
            <person name="Yin Y."/>
            <person name="Aken B."/>
            <person name="Zhang G."/>
            <person name="Irie N."/>
        </authorList>
    </citation>
    <scope>NUCLEOTIDE SEQUENCE [LARGE SCALE GENOMIC DNA]</scope>
    <source>
        <strain evidence="17">Daiwa-1</strain>
    </source>
</reference>
<feature type="domain" description="Cytidyltransferase-like" evidence="15">
    <location>
        <begin position="105"/>
        <end position="233"/>
    </location>
</feature>
<keyword evidence="13" id="KW-0175">Coiled coil</keyword>
<evidence type="ECO:0000256" key="13">
    <source>
        <dbReference type="SAM" id="Coils"/>
    </source>
</evidence>
<dbReference type="GO" id="GO:0031210">
    <property type="term" value="F:phosphatidylcholine binding"/>
    <property type="evidence" value="ECO:0007669"/>
    <property type="project" value="TreeGrafter"/>
</dbReference>
<accession>K7FQ92</accession>
<dbReference type="HOGENOM" id="CLU_034585_4_2_1"/>
<evidence type="ECO:0000313" key="17">
    <source>
        <dbReference type="Proteomes" id="UP000007267"/>
    </source>
</evidence>
<dbReference type="OrthoDB" id="17102at2759"/>
<comment type="pathway">
    <text evidence="10">Phospholipid metabolism; phosphatidylcholine biosynthesis; phosphatidylcholine from phosphocholine: step 1/2.</text>
</comment>
<dbReference type="InterPro" id="IPR041723">
    <property type="entry name" value="CCT"/>
</dbReference>
<keyword evidence="7" id="KW-0594">Phospholipid biosynthesis</keyword>
<dbReference type="RefSeq" id="XP_006112577.1">
    <property type="nucleotide sequence ID" value="XM_006112515.4"/>
</dbReference>
<dbReference type="GO" id="GO:0004105">
    <property type="term" value="F:choline-phosphate cytidylyltransferase activity"/>
    <property type="evidence" value="ECO:0007669"/>
    <property type="project" value="UniProtKB-EC"/>
</dbReference>
<dbReference type="OMA" id="FEDFSIC"/>
<reference evidence="17" key="1">
    <citation type="submission" date="2011-10" db="EMBL/GenBank/DDBJ databases">
        <authorList>
            <consortium name="Soft-shell Turtle Genome Consortium"/>
        </authorList>
    </citation>
    <scope>NUCLEOTIDE SEQUENCE [LARGE SCALE GENOMIC DNA]</scope>
    <source>
        <strain evidence="17">Daiwa-1</strain>
    </source>
</reference>
<dbReference type="GeneID" id="102456994"/>
<dbReference type="SUPFAM" id="SSF52374">
    <property type="entry name" value="Nucleotidylyl transferase"/>
    <property type="match status" value="1"/>
</dbReference>
<comment type="similarity">
    <text evidence="2">Belongs to the cytidylyltransferase family.</text>
</comment>
<keyword evidence="5" id="KW-0548">Nucleotidyltransferase</keyword>
<comment type="pathway">
    <text evidence="1">Lipid metabolism.</text>
</comment>
<keyword evidence="17" id="KW-1185">Reference proteome</keyword>
<keyword evidence="8" id="KW-1208">Phospholipid metabolism</keyword>
<dbReference type="EC" id="2.7.7.15" evidence="11"/>
<dbReference type="EMBL" id="AGCU01015352">
    <property type="status" value="NOT_ANNOTATED_CDS"/>
    <property type="molecule type" value="Genomic_DNA"/>
</dbReference>
<evidence type="ECO:0000256" key="4">
    <source>
        <dbReference type="ARBA" id="ARBA00022679"/>
    </source>
</evidence>
<evidence type="ECO:0000256" key="6">
    <source>
        <dbReference type="ARBA" id="ARBA00023098"/>
    </source>
</evidence>
<dbReference type="eggNOG" id="KOG2804">
    <property type="taxonomic scope" value="Eukaryota"/>
</dbReference>
<evidence type="ECO:0000256" key="2">
    <source>
        <dbReference type="ARBA" id="ARBA00010101"/>
    </source>
</evidence>
<dbReference type="GeneTree" id="ENSGT00940000156040"/>
<protein>
    <recommendedName>
        <fullName evidence="11">choline-phosphate cytidylyltransferase</fullName>
        <ecNumber evidence="11">2.7.7.15</ecNumber>
    </recommendedName>
</protein>
<evidence type="ECO:0000256" key="9">
    <source>
        <dbReference type="ARBA" id="ARBA00025501"/>
    </source>
</evidence>
<name>K7FQ92_PELSI</name>
<feature type="compositionally biased region" description="Low complexity" evidence="14">
    <location>
        <begin position="340"/>
        <end position="357"/>
    </location>
</feature>
<evidence type="ECO:0000313" key="16">
    <source>
        <dbReference type="Ensembl" id="ENSPSIP00000010202.1"/>
    </source>
</evidence>
<evidence type="ECO:0000256" key="10">
    <source>
        <dbReference type="ARBA" id="ARBA00025706"/>
    </source>
</evidence>
<dbReference type="FunFam" id="3.40.50.620:FF:000016">
    <property type="entry name" value="Putative choline-phosphate cytidylyltransferase B"/>
    <property type="match status" value="1"/>
</dbReference>
<dbReference type="UniPathway" id="UPA00753">
    <property type="reaction ID" value="UER00739"/>
</dbReference>
<dbReference type="Proteomes" id="UP000007267">
    <property type="component" value="Unassembled WGS sequence"/>
</dbReference>
<dbReference type="InterPro" id="IPR004821">
    <property type="entry name" value="Cyt_trans-like"/>
</dbReference>
<dbReference type="CTD" id="9468"/>
<dbReference type="KEGG" id="pss:102456994"/>
<organism evidence="16 17">
    <name type="scientific">Pelodiscus sinensis</name>
    <name type="common">Chinese softshell turtle</name>
    <name type="synonym">Trionyx sinensis</name>
    <dbReference type="NCBI Taxonomy" id="13735"/>
    <lineage>
        <taxon>Eukaryota</taxon>
        <taxon>Metazoa</taxon>
        <taxon>Chordata</taxon>
        <taxon>Craniata</taxon>
        <taxon>Vertebrata</taxon>
        <taxon>Euteleostomi</taxon>
        <taxon>Archelosauria</taxon>
        <taxon>Testudinata</taxon>
        <taxon>Testudines</taxon>
        <taxon>Cryptodira</taxon>
        <taxon>Trionychia</taxon>
        <taxon>Trionychidae</taxon>
        <taxon>Pelodiscus</taxon>
    </lineage>
</organism>
<dbReference type="Pfam" id="PF01467">
    <property type="entry name" value="CTP_transf_like"/>
    <property type="match status" value="1"/>
</dbReference>
<gene>
    <name evidence="16" type="primary">PCYT1B</name>
</gene>
<keyword evidence="3" id="KW-0444">Lipid biosynthesis</keyword>
<feature type="coiled-coil region" evidence="13">
    <location>
        <begin position="264"/>
        <end position="291"/>
    </location>
</feature>
<dbReference type="PANTHER" id="PTHR10739:SF20">
    <property type="entry name" value="CHOLINE-PHOSPHATE CYTIDYLYLTRANSFERASE B"/>
    <property type="match status" value="1"/>
</dbReference>
<dbReference type="InterPro" id="IPR045049">
    <property type="entry name" value="Pcy1-like"/>
</dbReference>
<evidence type="ECO:0000256" key="12">
    <source>
        <dbReference type="ARBA" id="ARBA00048285"/>
    </source>
</evidence>
<evidence type="ECO:0000256" key="14">
    <source>
        <dbReference type="SAM" id="MobiDB-lite"/>
    </source>
</evidence>
<dbReference type="PANTHER" id="PTHR10739">
    <property type="entry name" value="CYTIDYLYLTRANSFERASE"/>
    <property type="match status" value="1"/>
</dbReference>
<evidence type="ECO:0000256" key="11">
    <source>
        <dbReference type="ARBA" id="ARBA00026101"/>
    </source>
</evidence>
<sequence>MTKENIIWLQREQQRGHHGEKYSLAMPVLTTDAESETGIPKSFSNELLSETMEEIEHTCPQPRLTLAAPAPFADEISCQCQAPHEKLTISQAHLGTPVDRPVRVYADGIFDLFHSGHARALMQAKTLFPNSYLLVGVCSDDLTHKFKGFTVMNETERYEALRHCRYVDEVIRDAPWTLTPEFLEKHKIDFVAHDDIPYSSAGSDDVYKHIKEAGMFVPTQRTEGISTSDIITRIVRDYDVYARRNLQRGYTAKELNVSFINEKKYRFQNQVDKMKEKVKNVEEKSKEFVNKVEEKSHDLIQKWEEKSREFIGNFLELFGPDGAWKQMFQERSGRMLQALSPRQSPTSSPTRGRSPSRSPSPPSPWLFNKASPPTSPKAASASVSSMSEGDEDEK</sequence>
<evidence type="ECO:0000256" key="8">
    <source>
        <dbReference type="ARBA" id="ARBA00023264"/>
    </source>
</evidence>
<dbReference type="InterPro" id="IPR014729">
    <property type="entry name" value="Rossmann-like_a/b/a_fold"/>
</dbReference>
<evidence type="ECO:0000259" key="15">
    <source>
        <dbReference type="Pfam" id="PF01467"/>
    </source>
</evidence>
<dbReference type="GO" id="GO:0005783">
    <property type="term" value="C:endoplasmic reticulum"/>
    <property type="evidence" value="ECO:0007669"/>
    <property type="project" value="Ensembl"/>
</dbReference>
<keyword evidence="4" id="KW-0808">Transferase</keyword>
<dbReference type="NCBIfam" id="TIGR00125">
    <property type="entry name" value="cyt_tran_rel"/>
    <property type="match status" value="1"/>
</dbReference>
<proteinExistence type="inferred from homology"/>
<feature type="region of interest" description="Disordered" evidence="14">
    <location>
        <begin position="337"/>
        <end position="394"/>
    </location>
</feature>
<keyword evidence="6" id="KW-0443">Lipid metabolism</keyword>